<protein>
    <recommendedName>
        <fullName evidence="2 9">Nitrogen fixation protein NifU</fullName>
    </recommendedName>
</protein>
<gene>
    <name evidence="14" type="ORF">BCF53_11426</name>
</gene>
<feature type="binding site" evidence="10">
    <location>
        <position position="175"/>
    </location>
    <ligand>
        <name>[2Fe-2S] cluster</name>
        <dbReference type="ChEBI" id="CHEBI:190135"/>
    </ligand>
</feature>
<keyword evidence="6 10" id="KW-0411">Iron-sulfur</keyword>
<dbReference type="Gene3D" id="3.90.1010.10">
    <property type="match status" value="1"/>
</dbReference>
<dbReference type="OrthoDB" id="9808097at2"/>
<feature type="binding site" evidence="10">
    <location>
        <position position="106"/>
    </location>
    <ligand>
        <name>Fe cation</name>
        <dbReference type="ChEBI" id="CHEBI:24875"/>
    </ligand>
</feature>
<sequence length="307" mass="32389">MWNYSEKVKDHFFAPRNAKAVEDANATGDVGSLSCGDALRLTLKVNEETEIIEEAGFQTFGCGSAIASSSALTEMIIGKTISEAQNLTNQQIADYLDGLPPEKMHCSVMGMEALHAAIANYRGEEVAEDHDEGELICRCYAIDSELIKRVVLQNNLTSLGDVIRYTKAGGACGACHEKIEWALEDILKAEGKTLGGIPAKLPVPETKPETATPAPAAASTKLTTVQRIKKIEAVLDEVRPGIQADGGDIQLNDVEDDMVFVSLTGACNGCGLAGATIAMVEERIADALGENITVYPVAGSSAMGGAA</sequence>
<feature type="binding site" evidence="10">
    <location>
        <position position="139"/>
    </location>
    <ligand>
        <name>[2Fe-2S] cluster</name>
        <dbReference type="ChEBI" id="CHEBI:190135"/>
    </ligand>
</feature>
<evidence type="ECO:0000256" key="7">
    <source>
        <dbReference type="ARBA" id="ARBA00023231"/>
    </source>
</evidence>
<evidence type="ECO:0000259" key="11">
    <source>
        <dbReference type="Pfam" id="PF01106"/>
    </source>
</evidence>
<dbReference type="Gene3D" id="1.10.10.1100">
    <property type="entry name" value="BFD-like [2Fe-2S]-binding domain"/>
    <property type="match status" value="1"/>
</dbReference>
<dbReference type="InterPro" id="IPR041854">
    <property type="entry name" value="BFD-like_2Fe2S-bd_dom_sf"/>
</dbReference>
<evidence type="ECO:0000256" key="1">
    <source>
        <dbReference type="ARBA" id="ARBA00006420"/>
    </source>
</evidence>
<evidence type="ECO:0000313" key="15">
    <source>
        <dbReference type="Proteomes" id="UP000295793"/>
    </source>
</evidence>
<dbReference type="Pfam" id="PF01106">
    <property type="entry name" value="NifU"/>
    <property type="match status" value="1"/>
</dbReference>
<keyword evidence="5 10" id="KW-0408">Iron</keyword>
<evidence type="ECO:0000256" key="10">
    <source>
        <dbReference type="PIRSR" id="PIRSR000375-1"/>
    </source>
</evidence>
<evidence type="ECO:0000259" key="12">
    <source>
        <dbReference type="Pfam" id="PF01592"/>
    </source>
</evidence>
<dbReference type="Pfam" id="PF01592">
    <property type="entry name" value="NifU_N"/>
    <property type="match status" value="1"/>
</dbReference>
<proteinExistence type="inferred from homology"/>
<comment type="cofactor">
    <cofactor evidence="10">
        <name>[2Fe-2S] cluster</name>
        <dbReference type="ChEBI" id="CHEBI:190135"/>
    </cofactor>
    <text evidence="10">Binds 1 [2Fe-2S] cluster per subunit.</text>
</comment>
<comment type="similarity">
    <text evidence="1 9">Belongs to the NifU family.</text>
</comment>
<keyword evidence="7 9" id="KW-0535">Nitrogen fixation</keyword>
<dbReference type="InterPro" id="IPR001075">
    <property type="entry name" value="NIF_FeS_clus_asmbl_NifU_C"/>
</dbReference>
<dbReference type="RefSeq" id="WP_132702621.1">
    <property type="nucleotide sequence ID" value="NZ_SLZR01000014.1"/>
</dbReference>
<evidence type="ECO:0000256" key="2">
    <source>
        <dbReference type="ARBA" id="ARBA00015278"/>
    </source>
</evidence>
<feature type="binding site" evidence="10">
    <location>
        <position position="35"/>
    </location>
    <ligand>
        <name>Fe cation</name>
        <dbReference type="ChEBI" id="CHEBI:24875"/>
    </ligand>
</feature>
<name>A0A4R3I292_9GAMM</name>
<comment type="cofactor">
    <cofactor evidence="8">
        <name>[2Fe-2S] cluster</name>
        <dbReference type="ChEBI" id="CHEBI:190135"/>
    </cofactor>
</comment>
<dbReference type="AlphaFoldDB" id="A0A4R3I292"/>
<comment type="cofactor">
    <cofactor evidence="10">
        <name>Fe cation</name>
        <dbReference type="ChEBI" id="CHEBI:24875"/>
    </cofactor>
    <text evidence="10">Binds 1 Fe cation per subunit.</text>
</comment>
<dbReference type="PANTHER" id="PTHR10093">
    <property type="entry name" value="IRON-SULFUR CLUSTER ASSEMBLY ENZYME NIFU HOMOLOG"/>
    <property type="match status" value="1"/>
</dbReference>
<dbReference type="SUPFAM" id="SSF117916">
    <property type="entry name" value="Fe-S cluster assembly (FSCA) domain-like"/>
    <property type="match status" value="1"/>
</dbReference>
<dbReference type="GO" id="GO:0005506">
    <property type="term" value="F:iron ion binding"/>
    <property type="evidence" value="ECO:0007669"/>
    <property type="project" value="InterPro"/>
</dbReference>
<dbReference type="EMBL" id="SLZR01000014">
    <property type="protein sequence ID" value="TCS38861.1"/>
    <property type="molecule type" value="Genomic_DNA"/>
</dbReference>
<dbReference type="Proteomes" id="UP000295793">
    <property type="component" value="Unassembled WGS sequence"/>
</dbReference>
<feature type="domain" description="NIF system FeS cluster assembly NifU C-terminal" evidence="11">
    <location>
        <begin position="231"/>
        <end position="294"/>
    </location>
</feature>
<comment type="caution">
    <text evidence="14">The sequence shown here is derived from an EMBL/GenBank/DDBJ whole genome shotgun (WGS) entry which is preliminary data.</text>
</comment>
<dbReference type="GO" id="GO:0016226">
    <property type="term" value="P:iron-sulfur cluster assembly"/>
    <property type="evidence" value="ECO:0007669"/>
    <property type="project" value="InterPro"/>
</dbReference>
<evidence type="ECO:0000256" key="3">
    <source>
        <dbReference type="ARBA" id="ARBA00022714"/>
    </source>
</evidence>
<dbReference type="InterPro" id="IPR034904">
    <property type="entry name" value="FSCA_dom_sf"/>
</dbReference>
<dbReference type="CDD" id="cd06664">
    <property type="entry name" value="IscU_like"/>
    <property type="match status" value="1"/>
</dbReference>
<dbReference type="Pfam" id="PF04324">
    <property type="entry name" value="Fer2_BFD"/>
    <property type="match status" value="1"/>
</dbReference>
<evidence type="ECO:0000256" key="5">
    <source>
        <dbReference type="ARBA" id="ARBA00023004"/>
    </source>
</evidence>
<feature type="domain" description="NIF system FeS cluster assembly NifU N-terminal" evidence="12">
    <location>
        <begin position="4"/>
        <end position="125"/>
    </location>
</feature>
<accession>A0A4R3I292</accession>
<dbReference type="SUPFAM" id="SSF82649">
    <property type="entry name" value="SufE/NifU"/>
    <property type="match status" value="1"/>
</dbReference>
<feature type="binding site" evidence="10">
    <location>
        <position position="172"/>
    </location>
    <ligand>
        <name>[2Fe-2S] cluster</name>
        <dbReference type="ChEBI" id="CHEBI:190135"/>
    </ligand>
</feature>
<dbReference type="InterPro" id="IPR010238">
    <property type="entry name" value="NIF_FeS_clus_asmbl_NifU"/>
</dbReference>
<dbReference type="InterPro" id="IPR002871">
    <property type="entry name" value="NIF_FeS_clus_asmbl_NifU_N"/>
</dbReference>
<evidence type="ECO:0000259" key="13">
    <source>
        <dbReference type="Pfam" id="PF04324"/>
    </source>
</evidence>
<evidence type="ECO:0000256" key="4">
    <source>
        <dbReference type="ARBA" id="ARBA00022723"/>
    </source>
</evidence>
<dbReference type="Gene3D" id="3.30.300.130">
    <property type="entry name" value="Fe-S cluster assembly (FSCA)"/>
    <property type="match status" value="1"/>
</dbReference>
<evidence type="ECO:0000256" key="8">
    <source>
        <dbReference type="ARBA" id="ARBA00034078"/>
    </source>
</evidence>
<reference evidence="14 15" key="1">
    <citation type="submission" date="2019-03" db="EMBL/GenBank/DDBJ databases">
        <title>Genomic Encyclopedia of Archaeal and Bacterial Type Strains, Phase II (KMG-II): from individual species to whole genera.</title>
        <authorList>
            <person name="Goeker M."/>
        </authorList>
    </citation>
    <scope>NUCLEOTIDE SEQUENCE [LARGE SCALE GENOMIC DNA]</scope>
    <source>
        <strain evidence="14 15">DSM 15388</strain>
    </source>
</reference>
<feature type="binding site" evidence="10">
    <location>
        <position position="137"/>
    </location>
    <ligand>
        <name>[2Fe-2S] cluster</name>
        <dbReference type="ChEBI" id="CHEBI:190135"/>
    </ligand>
</feature>
<organism evidence="14 15">
    <name type="scientific">Reinekea marinisedimentorum</name>
    <dbReference type="NCBI Taxonomy" id="230495"/>
    <lineage>
        <taxon>Bacteria</taxon>
        <taxon>Pseudomonadati</taxon>
        <taxon>Pseudomonadota</taxon>
        <taxon>Gammaproteobacteria</taxon>
        <taxon>Oceanospirillales</taxon>
        <taxon>Saccharospirillaceae</taxon>
        <taxon>Reinekea</taxon>
    </lineage>
</organism>
<feature type="binding site" evidence="10">
    <location>
        <position position="62"/>
    </location>
    <ligand>
        <name>Fe cation</name>
        <dbReference type="ChEBI" id="CHEBI:24875"/>
    </ligand>
</feature>
<dbReference type="InterPro" id="IPR016217">
    <property type="entry name" value="N_fixation_NifU"/>
</dbReference>
<dbReference type="GO" id="GO:0051537">
    <property type="term" value="F:2 iron, 2 sulfur cluster binding"/>
    <property type="evidence" value="ECO:0007669"/>
    <property type="project" value="UniProtKB-KW"/>
</dbReference>
<keyword evidence="3 10" id="KW-0001">2Fe-2S</keyword>
<keyword evidence="15" id="KW-1185">Reference proteome</keyword>
<evidence type="ECO:0000256" key="6">
    <source>
        <dbReference type="ARBA" id="ARBA00023014"/>
    </source>
</evidence>
<evidence type="ECO:0000256" key="9">
    <source>
        <dbReference type="PIRNR" id="PIRNR000375"/>
    </source>
</evidence>
<evidence type="ECO:0000313" key="14">
    <source>
        <dbReference type="EMBL" id="TCS38861.1"/>
    </source>
</evidence>
<dbReference type="PIRSF" id="PIRSF000375">
    <property type="entry name" value="NifU"/>
    <property type="match status" value="1"/>
</dbReference>
<keyword evidence="4 10" id="KW-0479">Metal-binding</keyword>
<dbReference type="InterPro" id="IPR007419">
    <property type="entry name" value="BFD-like_2Fe2S-bd_dom"/>
</dbReference>
<feature type="domain" description="BFD-like [2Fe-2S]-binding" evidence="13">
    <location>
        <begin position="135"/>
        <end position="181"/>
    </location>
</feature>
<dbReference type="NCBIfam" id="TIGR02000">
    <property type="entry name" value="NifU_proper"/>
    <property type="match status" value="1"/>
</dbReference>
<comment type="function">
    <text evidence="9">May be involved in the formation or repair of [Fe-S] clusters present in iron-sulfur proteins.</text>
</comment>